<organism evidence="8 12">
    <name type="scientific">Paracoccus pantotrophus</name>
    <name type="common">Thiosphaera pantotropha</name>
    <dbReference type="NCBI Taxonomy" id="82367"/>
    <lineage>
        <taxon>Bacteria</taxon>
        <taxon>Pseudomonadati</taxon>
        <taxon>Pseudomonadota</taxon>
        <taxon>Alphaproteobacteria</taxon>
        <taxon>Rhodobacterales</taxon>
        <taxon>Paracoccaceae</taxon>
        <taxon>Paracoccus</taxon>
    </lineage>
</organism>
<reference evidence="9 13" key="3">
    <citation type="submission" date="2020-07" db="EMBL/GenBank/DDBJ databases">
        <title>The complete genome of Paracoccus pantotrophus ACCC 10489.</title>
        <authorList>
            <person name="Si Y."/>
        </authorList>
    </citation>
    <scope>NUCLEOTIDE SEQUENCE [LARGE SCALE GENOMIC DNA]</scope>
    <source>
        <strain evidence="9 13">ACCC10489</strain>
    </source>
</reference>
<dbReference type="SUPFAM" id="SSF117143">
    <property type="entry name" value="Flagellar hook protein flgE"/>
    <property type="match status" value="1"/>
</dbReference>
<evidence type="ECO:0000313" key="12">
    <source>
        <dbReference type="Proteomes" id="UP000326453"/>
    </source>
</evidence>
<dbReference type="PANTHER" id="PTHR30435:SF19">
    <property type="entry name" value="FLAGELLAR BASAL-BODY ROD PROTEIN FLGG"/>
    <property type="match status" value="1"/>
</dbReference>
<dbReference type="Pfam" id="PF06429">
    <property type="entry name" value="Flg_bbr_C"/>
    <property type="match status" value="1"/>
</dbReference>
<dbReference type="NCBIfam" id="NF009332">
    <property type="entry name" value="PRK12690.1"/>
    <property type="match status" value="1"/>
</dbReference>
<dbReference type="InterPro" id="IPR001444">
    <property type="entry name" value="Flag_bb_rod_N"/>
</dbReference>
<gene>
    <name evidence="10" type="ORF">BDE18_0902</name>
    <name evidence="8" type="ORF">ESD82_17545</name>
    <name evidence="9" type="ORF">HYQ43_14715</name>
</gene>
<dbReference type="PROSITE" id="PS00588">
    <property type="entry name" value="FLAGELLA_BB_ROD"/>
    <property type="match status" value="1"/>
</dbReference>
<evidence type="ECO:0000313" key="13">
    <source>
        <dbReference type="Proteomes" id="UP000509322"/>
    </source>
</evidence>
<dbReference type="GO" id="GO:0071978">
    <property type="term" value="P:bacterial-type flagellum-dependent swarming motility"/>
    <property type="evidence" value="ECO:0007669"/>
    <property type="project" value="TreeGrafter"/>
</dbReference>
<keyword evidence="8" id="KW-0969">Cilium</keyword>
<dbReference type="Proteomes" id="UP000273626">
    <property type="component" value="Unassembled WGS sequence"/>
</dbReference>
<feature type="domain" description="Flagellar basal-body/hook protein C-terminal" evidence="6">
    <location>
        <begin position="190"/>
        <end position="233"/>
    </location>
</feature>
<evidence type="ECO:0000313" key="9">
    <source>
        <dbReference type="EMBL" id="QLH15429.1"/>
    </source>
</evidence>
<dbReference type="GeneID" id="51372398"/>
<dbReference type="NCBIfam" id="TIGR03506">
    <property type="entry name" value="FlgEFG_subfam"/>
    <property type="match status" value="1"/>
</dbReference>
<dbReference type="GO" id="GO:0030694">
    <property type="term" value="C:bacterial-type flagellum basal body, rod"/>
    <property type="evidence" value="ECO:0007669"/>
    <property type="project" value="UniProtKB-UniRule"/>
</dbReference>
<evidence type="ECO:0000256" key="1">
    <source>
        <dbReference type="ARBA" id="ARBA00004117"/>
    </source>
</evidence>
<dbReference type="Proteomes" id="UP000509322">
    <property type="component" value="Chromosome 2"/>
</dbReference>
<protein>
    <recommendedName>
        <fullName evidence="4">Flagellar basal-body rod protein FlgF</fullName>
    </recommendedName>
</protein>
<keyword evidence="3 4" id="KW-0975">Bacterial flagellum</keyword>
<evidence type="ECO:0000313" key="10">
    <source>
        <dbReference type="EMBL" id="RKS51647.1"/>
    </source>
</evidence>
<feature type="domain" description="Flagellar hook protein FlgE/F/G-like D1" evidence="7">
    <location>
        <begin position="82"/>
        <end position="148"/>
    </location>
</feature>
<keyword evidence="11" id="KW-1185">Reference proteome</keyword>
<dbReference type="Proteomes" id="UP000326453">
    <property type="component" value="Chromosome 1"/>
</dbReference>
<dbReference type="EMBL" id="CP058690">
    <property type="protein sequence ID" value="QLH15429.1"/>
    <property type="molecule type" value="Genomic_DNA"/>
</dbReference>
<evidence type="ECO:0000313" key="11">
    <source>
        <dbReference type="Proteomes" id="UP000273626"/>
    </source>
</evidence>
<evidence type="ECO:0000256" key="3">
    <source>
        <dbReference type="ARBA" id="ARBA00023143"/>
    </source>
</evidence>
<dbReference type="Pfam" id="PF22692">
    <property type="entry name" value="LlgE_F_G_D1"/>
    <property type="match status" value="1"/>
</dbReference>
<dbReference type="AlphaFoldDB" id="A0A1I5MD58"/>
<dbReference type="PANTHER" id="PTHR30435">
    <property type="entry name" value="FLAGELLAR PROTEIN"/>
    <property type="match status" value="1"/>
</dbReference>
<sequence>MENAIYAALTRQSGLMREMHTVANNIANANTAGFRREGVVFSEYMVALDGRGETLAMANGRGRLVDLAPGGMTQTNGRFDMAIDGEGFLMVQTPQGNRLTRAGAFMTNAEGELVNPDGYPLLDDGEAPIVIPAGVGSVGIGTDGTISADGSPIGRIGVFASPDPARLRHIAGTLFDPGGAVEPLDQAVLRQGFLEDSNVDPVLEIARMIEVQRAYQLGQSFLDQEDQRIRQTITSLTR</sequence>
<reference evidence="10 11" key="1">
    <citation type="submission" date="2018-10" db="EMBL/GenBank/DDBJ databases">
        <title>Genomic Encyclopedia of Archaeal and Bacterial Type Strains, Phase II (KMG-II): from individual species to whole genera.</title>
        <authorList>
            <person name="Goeker M."/>
        </authorList>
    </citation>
    <scope>NUCLEOTIDE SEQUENCE [LARGE SCALE GENOMIC DNA]</scope>
    <source>
        <strain evidence="11">ATCC 35512 / DSM 2944 / CIP 106514 / LMD 82.5 / NBRC 102493 / NCCB 82005 / GB17</strain>
        <strain evidence="10">DSM 2944</strain>
    </source>
</reference>
<dbReference type="EMBL" id="RBLI01000001">
    <property type="protein sequence ID" value="RKS51647.1"/>
    <property type="molecule type" value="Genomic_DNA"/>
</dbReference>
<name>A0A1I5MD58_PARPN</name>
<dbReference type="InterPro" id="IPR053967">
    <property type="entry name" value="LlgE_F_G-like_D1"/>
</dbReference>
<evidence type="ECO:0000259" key="6">
    <source>
        <dbReference type="Pfam" id="PF06429"/>
    </source>
</evidence>
<dbReference type="EMBL" id="CP044426">
    <property type="protein sequence ID" value="QFG37878.1"/>
    <property type="molecule type" value="Genomic_DNA"/>
</dbReference>
<evidence type="ECO:0000256" key="2">
    <source>
        <dbReference type="ARBA" id="ARBA00009677"/>
    </source>
</evidence>
<dbReference type="InterPro" id="IPR012836">
    <property type="entry name" value="FlgF"/>
</dbReference>
<evidence type="ECO:0000313" key="8">
    <source>
        <dbReference type="EMBL" id="QFG37878.1"/>
    </source>
</evidence>
<evidence type="ECO:0000259" key="5">
    <source>
        <dbReference type="Pfam" id="PF00460"/>
    </source>
</evidence>
<dbReference type="InterPro" id="IPR037925">
    <property type="entry name" value="FlgE/F/G-like"/>
</dbReference>
<proteinExistence type="inferred from homology"/>
<accession>A0A1I5MD58</accession>
<dbReference type="RefSeq" id="WP_028710903.1">
    <property type="nucleotide sequence ID" value="NZ_CP038203.1"/>
</dbReference>
<dbReference type="InterPro" id="IPR019776">
    <property type="entry name" value="Flagellar_basal_body_rod_CS"/>
</dbReference>
<keyword evidence="8" id="KW-0966">Cell projection</keyword>
<dbReference type="KEGG" id="ppan:ESD82_17545"/>
<keyword evidence="8" id="KW-0282">Flagellum</keyword>
<evidence type="ECO:0000256" key="4">
    <source>
        <dbReference type="RuleBase" id="RU362116"/>
    </source>
</evidence>
<evidence type="ECO:0000259" key="7">
    <source>
        <dbReference type="Pfam" id="PF22692"/>
    </source>
</evidence>
<dbReference type="Pfam" id="PF00460">
    <property type="entry name" value="Flg_bb_rod"/>
    <property type="match status" value="1"/>
</dbReference>
<dbReference type="NCBIfam" id="TIGR02490">
    <property type="entry name" value="flgF"/>
    <property type="match status" value="1"/>
</dbReference>
<comment type="similarity">
    <text evidence="2 4">Belongs to the flagella basal body rod proteins family.</text>
</comment>
<dbReference type="InterPro" id="IPR010930">
    <property type="entry name" value="Flg_bb/hook_C_dom"/>
</dbReference>
<comment type="subunit">
    <text evidence="4">The basal body constitutes a major portion of the flagellar organelle and consists of five rings (E,L,P,S, and M) mounted on a central rod. The rod consists of about 26 subunits of FlgG in the distal portion, and FlgB, FlgC and FlgF are thought to build up the proximal portion of the rod with about 6 subunits each.</text>
</comment>
<reference evidence="8 12" key="2">
    <citation type="submission" date="2019-01" db="EMBL/GenBank/DDBJ databases">
        <title>Complete Genome Sequence and Annotation of the Paracoccus pantotrophus type strain DSM 2944.</title>
        <authorList>
            <person name="Bockwoldt J.A."/>
            <person name="Zimmermann M."/>
            <person name="Tiso T."/>
            <person name="Blank L.M."/>
        </authorList>
    </citation>
    <scope>NUCLEOTIDE SEQUENCE [LARGE SCALE GENOMIC DNA]</scope>
    <source>
        <strain evidence="8 12">DSM 2944</strain>
    </source>
</reference>
<feature type="domain" description="Flagellar basal body rod protein N-terminal" evidence="5">
    <location>
        <begin position="5"/>
        <end position="35"/>
    </location>
</feature>
<comment type="subcellular location">
    <subcellularLocation>
        <location evidence="1 4">Bacterial flagellum basal body</location>
    </subcellularLocation>
</comment>
<dbReference type="OrthoDB" id="9804559at2"/>
<dbReference type="InterPro" id="IPR020013">
    <property type="entry name" value="Flagellar_FlgE/F/G"/>
</dbReference>